<dbReference type="OrthoDB" id="122614at2759"/>
<reference evidence="4 5" key="1">
    <citation type="submission" date="2019-03" db="EMBL/GenBank/DDBJ databases">
        <authorList>
            <person name="Gaulin E."/>
            <person name="Dumas B."/>
        </authorList>
    </citation>
    <scope>NUCLEOTIDE SEQUENCE [LARGE SCALE GENOMIC DNA]</scope>
    <source>
        <strain evidence="4">CBS 568.67</strain>
    </source>
</reference>
<sequence length="207" mass="23462">MSYAKIHVISSMARTIDDIHCALARIEGGESVAAVARSSQLKRTTMYKYMNIKAMNGSITIGTQGRFPLIPNNLEVDLVAWIAAMQRAGWPVERYEVIMKANSSLTDHFGVPRSIGRGWYARFEKRHQELKCRAAQKLSHDRNAVTREGITKYFFVKGVLGFPCTAGDIYIFDETSVKTKGNCRRCSYVWKLPSRTMSRKAWVTMRG</sequence>
<dbReference type="PROSITE" id="PS51253">
    <property type="entry name" value="HTH_CENPB"/>
    <property type="match status" value="1"/>
</dbReference>
<feature type="domain" description="HTH CENPB-type" evidence="2">
    <location>
        <begin position="62"/>
        <end position="133"/>
    </location>
</feature>
<evidence type="ECO:0000256" key="1">
    <source>
        <dbReference type="ARBA" id="ARBA00023125"/>
    </source>
</evidence>
<dbReference type="InterPro" id="IPR006600">
    <property type="entry name" value="HTH_CenpB_DNA-bd_dom"/>
</dbReference>
<reference evidence="3" key="2">
    <citation type="submission" date="2019-06" db="EMBL/GenBank/DDBJ databases">
        <title>Genomics analysis of Aphanomyces spp. identifies a new class of oomycete effector associated with host adaptation.</title>
        <authorList>
            <person name="Gaulin E."/>
        </authorList>
    </citation>
    <scope>NUCLEOTIDE SEQUENCE</scope>
    <source>
        <strain evidence="3">CBS 578.67</strain>
    </source>
</reference>
<evidence type="ECO:0000313" key="3">
    <source>
        <dbReference type="EMBL" id="KAF0694710.1"/>
    </source>
</evidence>
<dbReference type="EMBL" id="CAADRA010005562">
    <property type="protein sequence ID" value="VFT91259.1"/>
    <property type="molecule type" value="Genomic_DNA"/>
</dbReference>
<evidence type="ECO:0000313" key="4">
    <source>
        <dbReference type="EMBL" id="VFT91259.1"/>
    </source>
</evidence>
<proteinExistence type="predicted"/>
<keyword evidence="1" id="KW-0238">DNA-binding</keyword>
<evidence type="ECO:0000313" key="5">
    <source>
        <dbReference type="Proteomes" id="UP000332933"/>
    </source>
</evidence>
<protein>
    <submittedName>
        <fullName evidence="4">Aste57867_14437 protein</fullName>
    </submittedName>
</protein>
<dbReference type="EMBL" id="VJMH01005541">
    <property type="protein sequence ID" value="KAF0694710.1"/>
    <property type="molecule type" value="Genomic_DNA"/>
</dbReference>
<keyword evidence="5" id="KW-1185">Reference proteome</keyword>
<dbReference type="AlphaFoldDB" id="A0A485L181"/>
<name>A0A485L181_9STRA</name>
<organism evidence="4 5">
    <name type="scientific">Aphanomyces stellatus</name>
    <dbReference type="NCBI Taxonomy" id="120398"/>
    <lineage>
        <taxon>Eukaryota</taxon>
        <taxon>Sar</taxon>
        <taxon>Stramenopiles</taxon>
        <taxon>Oomycota</taxon>
        <taxon>Saprolegniomycetes</taxon>
        <taxon>Saprolegniales</taxon>
        <taxon>Verrucalvaceae</taxon>
        <taxon>Aphanomyces</taxon>
    </lineage>
</organism>
<dbReference type="GO" id="GO:0003677">
    <property type="term" value="F:DNA binding"/>
    <property type="evidence" value="ECO:0007669"/>
    <property type="project" value="UniProtKB-KW"/>
</dbReference>
<gene>
    <name evidence="4" type="primary">Aste57867_14437</name>
    <name evidence="3" type="ORF">As57867_014383</name>
    <name evidence="4" type="ORF">ASTE57867_14437</name>
</gene>
<evidence type="ECO:0000259" key="2">
    <source>
        <dbReference type="PROSITE" id="PS51253"/>
    </source>
</evidence>
<dbReference type="Proteomes" id="UP000332933">
    <property type="component" value="Unassembled WGS sequence"/>
</dbReference>
<accession>A0A485L181</accession>
<dbReference type="Pfam" id="PF03221">
    <property type="entry name" value="HTH_Tnp_Tc5"/>
    <property type="match status" value="1"/>
</dbReference>